<dbReference type="eggNOG" id="ENOG5032FWM">
    <property type="taxonomic scope" value="Bacteria"/>
</dbReference>
<dbReference type="SUPFAM" id="SSF52540">
    <property type="entry name" value="P-loop containing nucleoside triphosphate hydrolases"/>
    <property type="match status" value="1"/>
</dbReference>
<evidence type="ECO:0000313" key="1">
    <source>
        <dbReference type="EMBL" id="EEG36158.1"/>
    </source>
</evidence>
<organism evidence="1 2">
    <name type="scientific">Anaerobutyricum hallii DSM 3353</name>
    <dbReference type="NCBI Taxonomy" id="411469"/>
    <lineage>
        <taxon>Bacteria</taxon>
        <taxon>Bacillati</taxon>
        <taxon>Bacillota</taxon>
        <taxon>Clostridia</taxon>
        <taxon>Lachnospirales</taxon>
        <taxon>Lachnospiraceae</taxon>
        <taxon>Anaerobutyricum</taxon>
    </lineage>
</organism>
<dbReference type="InterPro" id="IPR027417">
    <property type="entry name" value="P-loop_NTPase"/>
</dbReference>
<dbReference type="Proteomes" id="UP000003174">
    <property type="component" value="Unassembled WGS sequence"/>
</dbReference>
<sequence>MYLIIIWEEIILNDVKLKDLYMGLPDGEVEARDKRFQELFFDPNNKYNEIINSNEKFLIIGSKGTGKTYLSKYIVEQSPSKQTCIIVDPKNFWICKLINIDEQELTNDYISVLCKWFLLYEIANSLLNKHRWLKHLPRCKLNKLRKFMLEYNDDTFYKIVSLSTTNNQEITGNLSHGISHSDKLQTSNFQHSAGIKTSDGVSYESTRKRFFDLIDYFEQLVFDCFQINDHLLIILDDLDELKKEAGEQSENIIYNLITAAKKYNFYFNSRAKSLKIIMLLRSDILNKMQGNHPNLNKIKTSCSIDLYWLLDSTHDKWDHPLISMIFHKIRASCEPYKNRSNKELFEILFPESIDKKNPLDFLLDHSLGRPRDIVTFLNCAKKEFPERTCFSATVLKETRKIYATDFYNEMLNQASFYKSSAYSTQCLKLIAGIKRPSFSYSDIQTLYEENRTSYSEIDNLDDALHFLYELGAIGNAWKSKKGKHRTCWYYKIDAIDEVDLSQNFTIHYGLRKKFSL</sequence>
<evidence type="ECO:0000313" key="2">
    <source>
        <dbReference type="Proteomes" id="UP000003174"/>
    </source>
</evidence>
<reference evidence="1 2" key="1">
    <citation type="submission" date="2009-01" db="EMBL/GenBank/DDBJ databases">
        <authorList>
            <person name="Fulton L."/>
            <person name="Clifton S."/>
            <person name="Fulton B."/>
            <person name="Xu J."/>
            <person name="Minx P."/>
            <person name="Pepin K.H."/>
            <person name="Johnson M."/>
            <person name="Bhonagiri V."/>
            <person name="Nash W.E."/>
            <person name="Mardis E.R."/>
            <person name="Wilson R.K."/>
        </authorList>
    </citation>
    <scope>NUCLEOTIDE SEQUENCE [LARGE SCALE GENOMIC DNA]</scope>
    <source>
        <strain evidence="1 2">DSM 3353</strain>
    </source>
</reference>
<accession>C0EX63</accession>
<dbReference type="NCBIfam" id="NF047389">
    <property type="entry name" value="ATPase_Sll1717"/>
    <property type="match status" value="1"/>
</dbReference>
<protein>
    <submittedName>
        <fullName evidence="1">Uncharacterized protein</fullName>
    </submittedName>
</protein>
<reference evidence="1 2" key="2">
    <citation type="submission" date="2009-02" db="EMBL/GenBank/DDBJ databases">
        <title>Draft genome sequence of Eubacterium hallii (DSM 3353).</title>
        <authorList>
            <person name="Sudarsanam P."/>
            <person name="Ley R."/>
            <person name="Guruge J."/>
            <person name="Turnbaugh P.J."/>
            <person name="Mahowald M."/>
            <person name="Liep D."/>
            <person name="Gordon J."/>
        </authorList>
    </citation>
    <scope>NUCLEOTIDE SEQUENCE [LARGE SCALE GENOMIC DNA]</scope>
    <source>
        <strain evidence="1 2">DSM 3353</strain>
    </source>
</reference>
<name>C0EX63_9FIRM</name>
<dbReference type="AlphaFoldDB" id="C0EX63"/>
<dbReference type="Gene3D" id="3.40.50.300">
    <property type="entry name" value="P-loop containing nucleotide triphosphate hydrolases"/>
    <property type="match status" value="1"/>
</dbReference>
<proteinExistence type="predicted"/>
<dbReference type="InterPro" id="IPR059206">
    <property type="entry name" value="Sll1717-like"/>
</dbReference>
<comment type="caution">
    <text evidence="1">The sequence shown here is derived from an EMBL/GenBank/DDBJ whole genome shotgun (WGS) entry which is preliminary data.</text>
</comment>
<dbReference type="EMBL" id="ACEP01000089">
    <property type="protein sequence ID" value="EEG36158.1"/>
    <property type="molecule type" value="Genomic_DNA"/>
</dbReference>
<gene>
    <name evidence="1" type="ORF">EUBHAL_02004</name>
</gene>